<dbReference type="InterPro" id="IPR017871">
    <property type="entry name" value="ABC_transporter-like_CS"/>
</dbReference>
<dbReference type="PANTHER" id="PTHR43297:SF2">
    <property type="entry name" value="DIPEPTIDE TRANSPORT ATP-BINDING PROTEIN DPPD"/>
    <property type="match status" value="1"/>
</dbReference>
<evidence type="ECO:0000256" key="6">
    <source>
        <dbReference type="ARBA" id="ARBA00022840"/>
    </source>
</evidence>
<name>A0ABY4YM82_9MICO</name>
<dbReference type="CDD" id="cd03257">
    <property type="entry name" value="ABC_NikE_OppD_transporters"/>
    <property type="match status" value="1"/>
</dbReference>
<evidence type="ECO:0000259" key="8">
    <source>
        <dbReference type="PROSITE" id="PS50893"/>
    </source>
</evidence>
<dbReference type="PROSITE" id="PS50893">
    <property type="entry name" value="ABC_TRANSPORTER_2"/>
    <property type="match status" value="1"/>
</dbReference>
<evidence type="ECO:0000313" key="9">
    <source>
        <dbReference type="EMBL" id="USQ77375.1"/>
    </source>
</evidence>
<dbReference type="Proteomes" id="UP001056535">
    <property type="component" value="Chromosome"/>
</dbReference>
<evidence type="ECO:0000313" key="10">
    <source>
        <dbReference type="Proteomes" id="UP001056535"/>
    </source>
</evidence>
<dbReference type="Pfam" id="PF08352">
    <property type="entry name" value="oligo_HPY"/>
    <property type="match status" value="1"/>
</dbReference>
<dbReference type="SUPFAM" id="SSF52540">
    <property type="entry name" value="P-loop containing nucleoside triphosphate hydrolases"/>
    <property type="match status" value="1"/>
</dbReference>
<dbReference type="RefSeq" id="WP_252622447.1">
    <property type="nucleotide sequence ID" value="NZ_CP099490.1"/>
</dbReference>
<accession>A0ABY4YM82</accession>
<sequence>MSTALDVQSLSVTIGQARIVRDVSWSVEHGQTLGIVGESGSGKSLSVLSAAGLGPGTARISGSVVLTDPDGGDQHDLLTMSGNALRRIRGRRIGFIFQDPATSLNPMLTVERQLTEGPEVHLSMTPKQARGRALELLELVGIPDPARRLKSYPHELSGGMRQRVMIAVALACDPEVIIADEATTALDVTIQAQIIEAIRDLQERLGTATVWISHDLAVVGGIADEVVVMYGGEVLERAETVDLFQHTKHPYTRGLFESRPHLGRRTDQLLSIPGAPPDPRAIPPGCVFWDRCSVRGDERCRGEHPELVDLGDGHWVRSFYLPEDA</sequence>
<dbReference type="InterPro" id="IPR013563">
    <property type="entry name" value="Oligopep_ABC_C"/>
</dbReference>
<keyword evidence="6 9" id="KW-0067">ATP-binding</keyword>
<dbReference type="PANTHER" id="PTHR43297">
    <property type="entry name" value="OLIGOPEPTIDE TRANSPORT ATP-BINDING PROTEIN APPD"/>
    <property type="match status" value="1"/>
</dbReference>
<reference evidence="9" key="1">
    <citation type="submission" date="2022-06" db="EMBL/GenBank/DDBJ databases">
        <title>Ornithinimicrobium JY.X270.</title>
        <authorList>
            <person name="Huang Y."/>
        </authorList>
    </citation>
    <scope>NUCLEOTIDE SEQUENCE</scope>
    <source>
        <strain evidence="9">JY.X270</strain>
    </source>
</reference>
<organism evidence="9 10">
    <name type="scientific">Ornithinimicrobium cryptoxanthini</name>
    <dbReference type="NCBI Taxonomy" id="2934161"/>
    <lineage>
        <taxon>Bacteria</taxon>
        <taxon>Bacillati</taxon>
        <taxon>Actinomycetota</taxon>
        <taxon>Actinomycetes</taxon>
        <taxon>Micrococcales</taxon>
        <taxon>Ornithinimicrobiaceae</taxon>
        <taxon>Ornithinimicrobium</taxon>
    </lineage>
</organism>
<dbReference type="InterPro" id="IPR050388">
    <property type="entry name" value="ABC_Ni/Peptide_Import"/>
</dbReference>
<keyword evidence="10" id="KW-1185">Reference proteome</keyword>
<protein>
    <submittedName>
        <fullName evidence="9">ABC transporter ATP-binding protein</fullName>
    </submittedName>
</protein>
<keyword evidence="7" id="KW-0472">Membrane</keyword>
<evidence type="ECO:0000256" key="2">
    <source>
        <dbReference type="ARBA" id="ARBA00005417"/>
    </source>
</evidence>
<evidence type="ECO:0000256" key="1">
    <source>
        <dbReference type="ARBA" id="ARBA00004202"/>
    </source>
</evidence>
<evidence type="ECO:0000256" key="3">
    <source>
        <dbReference type="ARBA" id="ARBA00022448"/>
    </source>
</evidence>
<gene>
    <name evidence="9" type="ORF">NF557_05530</name>
</gene>
<evidence type="ECO:0000256" key="7">
    <source>
        <dbReference type="ARBA" id="ARBA00023136"/>
    </source>
</evidence>
<dbReference type="EMBL" id="CP099490">
    <property type="protein sequence ID" value="USQ77375.1"/>
    <property type="molecule type" value="Genomic_DNA"/>
</dbReference>
<dbReference type="NCBIfam" id="TIGR01727">
    <property type="entry name" value="oligo_HPY"/>
    <property type="match status" value="1"/>
</dbReference>
<dbReference type="InterPro" id="IPR027417">
    <property type="entry name" value="P-loop_NTPase"/>
</dbReference>
<keyword evidence="3" id="KW-0813">Transport</keyword>
<dbReference type="InterPro" id="IPR003439">
    <property type="entry name" value="ABC_transporter-like_ATP-bd"/>
</dbReference>
<proteinExistence type="inferred from homology"/>
<feature type="domain" description="ABC transporter" evidence="8">
    <location>
        <begin position="5"/>
        <end position="256"/>
    </location>
</feature>
<keyword evidence="4" id="KW-1003">Cell membrane</keyword>
<keyword evidence="5" id="KW-0547">Nucleotide-binding</keyword>
<dbReference type="GO" id="GO:0005524">
    <property type="term" value="F:ATP binding"/>
    <property type="evidence" value="ECO:0007669"/>
    <property type="project" value="UniProtKB-KW"/>
</dbReference>
<dbReference type="Gene3D" id="3.40.50.300">
    <property type="entry name" value="P-loop containing nucleotide triphosphate hydrolases"/>
    <property type="match status" value="1"/>
</dbReference>
<comment type="subcellular location">
    <subcellularLocation>
        <location evidence="1">Cell membrane</location>
        <topology evidence="1">Peripheral membrane protein</topology>
    </subcellularLocation>
</comment>
<evidence type="ECO:0000256" key="4">
    <source>
        <dbReference type="ARBA" id="ARBA00022475"/>
    </source>
</evidence>
<dbReference type="Pfam" id="PF00005">
    <property type="entry name" value="ABC_tran"/>
    <property type="match status" value="1"/>
</dbReference>
<evidence type="ECO:0000256" key="5">
    <source>
        <dbReference type="ARBA" id="ARBA00022741"/>
    </source>
</evidence>
<dbReference type="InterPro" id="IPR003593">
    <property type="entry name" value="AAA+_ATPase"/>
</dbReference>
<dbReference type="PROSITE" id="PS00211">
    <property type="entry name" value="ABC_TRANSPORTER_1"/>
    <property type="match status" value="1"/>
</dbReference>
<dbReference type="SMART" id="SM00382">
    <property type="entry name" value="AAA"/>
    <property type="match status" value="1"/>
</dbReference>
<comment type="similarity">
    <text evidence="2">Belongs to the ABC transporter superfamily.</text>
</comment>